<sequence>GTHVFREALRGLDVSRRYRALAFADRANGEAVFVIPQTTDGTGPSGGPASAYTMHYLEPVGSAPVPMTMRDLPATCTGSHVRTGRIKFDDLTEAEWKDYKDFKWNDRFFSDEFPEIIFGDEDGYVYTLGTSNQKDGASMVSNARFSRFSLAGGSHVGVATRLEPFMHRKTTYDDFRVLLWGVDYYDGSVSLSKVKTLLFDMTNSSGPFLSPRFKARFMELEYQSTGNSPWESVGYAIESIQAGERVG</sequence>
<feature type="non-terminal residue" evidence="1">
    <location>
        <position position="1"/>
    </location>
</feature>
<organism evidence="1">
    <name type="scientific">marine sediment metagenome</name>
    <dbReference type="NCBI Taxonomy" id="412755"/>
    <lineage>
        <taxon>unclassified sequences</taxon>
        <taxon>metagenomes</taxon>
        <taxon>ecological metagenomes</taxon>
    </lineage>
</organism>
<dbReference type="AlphaFoldDB" id="X0UN16"/>
<reference evidence="1" key="1">
    <citation type="journal article" date="2014" name="Front. Microbiol.">
        <title>High frequency of phylogenetically diverse reductive dehalogenase-homologous genes in deep subseafloor sedimentary metagenomes.</title>
        <authorList>
            <person name="Kawai M."/>
            <person name="Futagami T."/>
            <person name="Toyoda A."/>
            <person name="Takaki Y."/>
            <person name="Nishi S."/>
            <person name="Hori S."/>
            <person name="Arai W."/>
            <person name="Tsubouchi T."/>
            <person name="Morono Y."/>
            <person name="Uchiyama I."/>
            <person name="Ito T."/>
            <person name="Fujiyama A."/>
            <person name="Inagaki F."/>
            <person name="Takami H."/>
        </authorList>
    </citation>
    <scope>NUCLEOTIDE SEQUENCE</scope>
    <source>
        <strain evidence="1">Expedition CK06-06</strain>
    </source>
</reference>
<protein>
    <submittedName>
        <fullName evidence="1">Uncharacterized protein</fullName>
    </submittedName>
</protein>
<gene>
    <name evidence="1" type="ORF">S01H1_36754</name>
</gene>
<name>X0UN16_9ZZZZ</name>
<dbReference type="EMBL" id="BARS01023050">
    <property type="protein sequence ID" value="GAG07035.1"/>
    <property type="molecule type" value="Genomic_DNA"/>
</dbReference>
<comment type="caution">
    <text evidence="1">The sequence shown here is derived from an EMBL/GenBank/DDBJ whole genome shotgun (WGS) entry which is preliminary data.</text>
</comment>
<proteinExistence type="predicted"/>
<evidence type="ECO:0000313" key="1">
    <source>
        <dbReference type="EMBL" id="GAG07035.1"/>
    </source>
</evidence>
<accession>X0UN16</accession>